<dbReference type="InterPro" id="IPR036388">
    <property type="entry name" value="WH-like_DNA-bd_sf"/>
</dbReference>
<evidence type="ECO:0000259" key="4">
    <source>
        <dbReference type="PROSITE" id="PS50949"/>
    </source>
</evidence>
<dbReference type="PANTHER" id="PTHR43537">
    <property type="entry name" value="TRANSCRIPTIONAL REGULATOR, GNTR FAMILY"/>
    <property type="match status" value="1"/>
</dbReference>
<accession>A0A6J4SYP1</accession>
<dbReference type="GO" id="GO:0003677">
    <property type="term" value="F:DNA binding"/>
    <property type="evidence" value="ECO:0007669"/>
    <property type="project" value="UniProtKB-KW"/>
</dbReference>
<dbReference type="Pfam" id="PF07729">
    <property type="entry name" value="FCD"/>
    <property type="match status" value="1"/>
</dbReference>
<dbReference type="InterPro" id="IPR036390">
    <property type="entry name" value="WH_DNA-bd_sf"/>
</dbReference>
<keyword evidence="1" id="KW-0805">Transcription regulation</keyword>
<evidence type="ECO:0000256" key="3">
    <source>
        <dbReference type="ARBA" id="ARBA00023163"/>
    </source>
</evidence>
<dbReference type="AlphaFoldDB" id="A0A6J4SYP1"/>
<dbReference type="Pfam" id="PF00392">
    <property type="entry name" value="GntR"/>
    <property type="match status" value="1"/>
</dbReference>
<dbReference type="Gene3D" id="1.10.10.10">
    <property type="entry name" value="Winged helix-like DNA-binding domain superfamily/Winged helix DNA-binding domain"/>
    <property type="match status" value="1"/>
</dbReference>
<dbReference type="PROSITE" id="PS50949">
    <property type="entry name" value="HTH_GNTR"/>
    <property type="match status" value="1"/>
</dbReference>
<feature type="domain" description="HTH gntR-type" evidence="4">
    <location>
        <begin position="46"/>
        <end position="113"/>
    </location>
</feature>
<organism evidence="5">
    <name type="scientific">uncultured Solirubrobacteraceae bacterium</name>
    <dbReference type="NCBI Taxonomy" id="1162706"/>
    <lineage>
        <taxon>Bacteria</taxon>
        <taxon>Bacillati</taxon>
        <taxon>Actinomycetota</taxon>
        <taxon>Thermoleophilia</taxon>
        <taxon>Solirubrobacterales</taxon>
        <taxon>Solirubrobacteraceae</taxon>
        <taxon>environmental samples</taxon>
    </lineage>
</organism>
<protein>
    <submittedName>
        <fullName evidence="5">Transcriptional regulator, GntR family</fullName>
    </submittedName>
</protein>
<name>A0A6J4SYP1_9ACTN</name>
<dbReference type="InterPro" id="IPR011711">
    <property type="entry name" value="GntR_C"/>
</dbReference>
<dbReference type="SUPFAM" id="SSF46785">
    <property type="entry name" value="Winged helix' DNA-binding domain"/>
    <property type="match status" value="1"/>
</dbReference>
<dbReference type="SMART" id="SM00345">
    <property type="entry name" value="HTH_GNTR"/>
    <property type="match status" value="1"/>
</dbReference>
<proteinExistence type="predicted"/>
<dbReference type="Gene3D" id="1.20.120.530">
    <property type="entry name" value="GntR ligand-binding domain-like"/>
    <property type="match status" value="1"/>
</dbReference>
<dbReference type="GO" id="GO:0003700">
    <property type="term" value="F:DNA-binding transcription factor activity"/>
    <property type="evidence" value="ECO:0007669"/>
    <property type="project" value="InterPro"/>
</dbReference>
<sequence length="253" mass="28316">MDTDPAPRLQEDPYPSRKFTIKGLTGCDSLTCQMPVPENRATIARHLLRDDAYDALRAAIVSGELEPGEQLHDVELCQWLGLSRTPVREALARLGEERLVEVAPQRHTRVAPLVAQDARDAFPVLASVHALAAELAVPRIGREHVEHMRKLNREFARALSEGRAEAAYSADDDFHAIFVTFCQNAEITRIVERIAPRLRRLELLRRGVLPGRRSVAQHEAIIMRASQGDAVKTASAVRENWLEFGGLVERSLR</sequence>
<dbReference type="CDD" id="cd07377">
    <property type="entry name" value="WHTH_GntR"/>
    <property type="match status" value="1"/>
</dbReference>
<dbReference type="SUPFAM" id="SSF48008">
    <property type="entry name" value="GntR ligand-binding domain-like"/>
    <property type="match status" value="1"/>
</dbReference>
<dbReference type="InterPro" id="IPR008920">
    <property type="entry name" value="TF_FadR/GntR_C"/>
</dbReference>
<dbReference type="InterPro" id="IPR000524">
    <property type="entry name" value="Tscrpt_reg_HTH_GntR"/>
</dbReference>
<keyword evidence="2" id="KW-0238">DNA-binding</keyword>
<reference evidence="5" key="1">
    <citation type="submission" date="2020-02" db="EMBL/GenBank/DDBJ databases">
        <authorList>
            <person name="Meier V. D."/>
        </authorList>
    </citation>
    <scope>NUCLEOTIDE SEQUENCE</scope>
    <source>
        <strain evidence="5">AVDCRST_MAG53</strain>
    </source>
</reference>
<evidence type="ECO:0000256" key="2">
    <source>
        <dbReference type="ARBA" id="ARBA00023125"/>
    </source>
</evidence>
<dbReference type="EMBL" id="CADCVR010000079">
    <property type="protein sequence ID" value="CAA9508754.1"/>
    <property type="molecule type" value="Genomic_DNA"/>
</dbReference>
<evidence type="ECO:0000313" key="5">
    <source>
        <dbReference type="EMBL" id="CAA9508754.1"/>
    </source>
</evidence>
<gene>
    <name evidence="5" type="ORF">AVDCRST_MAG53-2799</name>
</gene>
<evidence type="ECO:0000256" key="1">
    <source>
        <dbReference type="ARBA" id="ARBA00023015"/>
    </source>
</evidence>
<dbReference type="PANTHER" id="PTHR43537:SF24">
    <property type="entry name" value="GLUCONATE OPERON TRANSCRIPTIONAL REPRESSOR"/>
    <property type="match status" value="1"/>
</dbReference>
<keyword evidence="3" id="KW-0804">Transcription</keyword>
<dbReference type="SMART" id="SM00895">
    <property type="entry name" value="FCD"/>
    <property type="match status" value="1"/>
</dbReference>